<accession>A0ABS2WMP2</accession>
<evidence type="ECO:0000313" key="4">
    <source>
        <dbReference type="EMBL" id="MBN2910805.1"/>
    </source>
</evidence>
<dbReference type="InterPro" id="IPR038109">
    <property type="entry name" value="DNA_bind_recomb_sf"/>
</dbReference>
<dbReference type="InterPro" id="IPR011109">
    <property type="entry name" value="DNA_bind_recombinase_dom"/>
</dbReference>
<dbReference type="Gene3D" id="3.90.1750.20">
    <property type="entry name" value="Putative Large Serine Recombinase, Chain B, Domain 2"/>
    <property type="match status" value="1"/>
</dbReference>
<evidence type="ECO:0000259" key="3">
    <source>
        <dbReference type="PROSITE" id="PS51737"/>
    </source>
</evidence>
<dbReference type="Gene3D" id="3.40.50.1390">
    <property type="entry name" value="Resolvase, N-terminal catalytic domain"/>
    <property type="match status" value="1"/>
</dbReference>
<feature type="region of interest" description="Disordered" evidence="1">
    <location>
        <begin position="386"/>
        <end position="407"/>
    </location>
</feature>
<dbReference type="InterPro" id="IPR050639">
    <property type="entry name" value="SSR_resolvase"/>
</dbReference>
<dbReference type="InterPro" id="IPR006119">
    <property type="entry name" value="Resolv_N"/>
</dbReference>
<evidence type="ECO:0000256" key="1">
    <source>
        <dbReference type="SAM" id="MobiDB-lite"/>
    </source>
</evidence>
<dbReference type="Pfam" id="PF07508">
    <property type="entry name" value="Recombinase"/>
    <property type="match status" value="1"/>
</dbReference>
<name>A0ABS2WMP2_9BACL</name>
<sequence>MSTDEQAREGFSLAAQEERCRQFAQSQGWEVDEVYCDDGYSAKDLNRPAIQRAIRDVKAKKFDVLVVYRLDRLVRSVTDLHYLLNIFSEYGVKFKSVTEVFDTTTAMGRFFITLVGAMSQWERENLSERIKMGLERRFMEGNRHGHAPFGYDDVDGRLVVNRDEAAIVRWIFEQYKRHGMNKIAHKLNQQGIKTKTGVQWQDAQIYYILTNPVYIGQIRYHVKKGHPITMTSDHEPIISEEEFYQTQQLIKKRSRWDSAKALTSDYPFSGVLVCGKCGHFMYGGKQKNKTGFYYIYRCSGRFKKGICDAPIIPENKVVQALFEKLDWIAEDIEKPEEEQETRISPQIRIKQIEAELERIKKRRKKWQEAYANDVITLEELRERTQEDRKREEQLKAELESIPQTETQPKISHDEFLEALKNLRYVWKHATRREQKEMIHSLFSMLAIIREGNRAENRAIITNYRLS</sequence>
<dbReference type="PANTHER" id="PTHR30461:SF23">
    <property type="entry name" value="DNA RECOMBINASE-RELATED"/>
    <property type="match status" value="1"/>
</dbReference>
<dbReference type="Pfam" id="PF00239">
    <property type="entry name" value="Resolvase"/>
    <property type="match status" value="1"/>
</dbReference>
<dbReference type="EMBL" id="JAFHAP010000016">
    <property type="protein sequence ID" value="MBN2910805.1"/>
    <property type="molecule type" value="Genomic_DNA"/>
</dbReference>
<gene>
    <name evidence="4" type="ORF">JQC72_14995</name>
</gene>
<evidence type="ECO:0000259" key="2">
    <source>
        <dbReference type="PROSITE" id="PS51736"/>
    </source>
</evidence>
<dbReference type="InterPro" id="IPR025827">
    <property type="entry name" value="Zn_ribbon_recom_dom"/>
</dbReference>
<organism evidence="4 5">
    <name type="scientific">Polycladomyces zharkentensis</name>
    <dbReference type="NCBI Taxonomy" id="2807616"/>
    <lineage>
        <taxon>Bacteria</taxon>
        <taxon>Bacillati</taxon>
        <taxon>Bacillota</taxon>
        <taxon>Bacilli</taxon>
        <taxon>Bacillales</taxon>
        <taxon>Thermoactinomycetaceae</taxon>
        <taxon>Polycladomyces</taxon>
    </lineage>
</organism>
<dbReference type="PROSITE" id="PS51737">
    <property type="entry name" value="RECOMBINASE_DNA_BIND"/>
    <property type="match status" value="1"/>
</dbReference>
<keyword evidence="5" id="KW-1185">Reference proteome</keyword>
<dbReference type="RefSeq" id="WP_205497059.1">
    <property type="nucleotide sequence ID" value="NZ_JAFHAP010000016.1"/>
</dbReference>
<feature type="compositionally biased region" description="Basic and acidic residues" evidence="1">
    <location>
        <begin position="386"/>
        <end position="398"/>
    </location>
</feature>
<feature type="domain" description="Recombinase" evidence="3">
    <location>
        <begin position="148"/>
        <end position="256"/>
    </location>
</feature>
<dbReference type="CDD" id="cd00338">
    <property type="entry name" value="Ser_Recombinase"/>
    <property type="match status" value="1"/>
</dbReference>
<evidence type="ECO:0000313" key="5">
    <source>
        <dbReference type="Proteomes" id="UP001177120"/>
    </source>
</evidence>
<comment type="caution">
    <text evidence="4">The sequence shown here is derived from an EMBL/GenBank/DDBJ whole genome shotgun (WGS) entry which is preliminary data.</text>
</comment>
<reference evidence="4" key="1">
    <citation type="journal article" date="2024" name="Int. J. Syst. Evol. Microbiol.">
        <title>Polycladomyces zharkentensis sp. nov., a novel thermophilic cellulose- and starch-degrading member of the Bacillota from a geothermal aquifer in Kazakhstan.</title>
        <authorList>
            <person name="Mashzhan A."/>
            <person name="Kistaubayeva A."/>
            <person name="Javier-Lopez R."/>
            <person name="Bissenova U."/>
            <person name="Bissenbay A."/>
            <person name="Birkeland N.K."/>
        </authorList>
    </citation>
    <scope>NUCLEOTIDE SEQUENCE</scope>
    <source>
        <strain evidence="4">ZKZ2T</strain>
    </source>
</reference>
<protein>
    <submittedName>
        <fullName evidence="4">Recombinase family protein</fullName>
    </submittedName>
</protein>
<dbReference type="PANTHER" id="PTHR30461">
    <property type="entry name" value="DNA-INVERTASE FROM LAMBDOID PROPHAGE"/>
    <property type="match status" value="1"/>
</dbReference>
<proteinExistence type="predicted"/>
<dbReference type="SMART" id="SM00857">
    <property type="entry name" value="Resolvase"/>
    <property type="match status" value="1"/>
</dbReference>
<dbReference type="Proteomes" id="UP001177120">
    <property type="component" value="Unassembled WGS sequence"/>
</dbReference>
<dbReference type="SUPFAM" id="SSF53041">
    <property type="entry name" value="Resolvase-like"/>
    <property type="match status" value="1"/>
</dbReference>
<dbReference type="Pfam" id="PF13408">
    <property type="entry name" value="Zn_ribbon_recom"/>
    <property type="match status" value="1"/>
</dbReference>
<feature type="domain" description="Resolvase/invertase-type recombinase catalytic" evidence="2">
    <location>
        <begin position="1"/>
        <end position="141"/>
    </location>
</feature>
<dbReference type="PROSITE" id="PS51736">
    <property type="entry name" value="RECOMBINASES_3"/>
    <property type="match status" value="1"/>
</dbReference>
<dbReference type="InterPro" id="IPR036162">
    <property type="entry name" value="Resolvase-like_N_sf"/>
</dbReference>